<dbReference type="PANTHER" id="PTHR16943:SF8">
    <property type="entry name" value="2-METHYLCITRATE DEHYDRATASE"/>
    <property type="match status" value="1"/>
</dbReference>
<dbReference type="InterPro" id="IPR042188">
    <property type="entry name" value="MmgE/PrpD_sf_2"/>
</dbReference>
<dbReference type="Pfam" id="PF03972">
    <property type="entry name" value="MmgE_PrpD_N"/>
    <property type="match status" value="1"/>
</dbReference>
<dbReference type="SUPFAM" id="SSF103378">
    <property type="entry name" value="2-methylcitrate dehydratase PrpD"/>
    <property type="match status" value="1"/>
</dbReference>
<proteinExistence type="inferred from homology"/>
<dbReference type="AlphaFoldDB" id="A0A2S3UN34"/>
<evidence type="ECO:0000313" key="4">
    <source>
        <dbReference type="EMBL" id="POF29122.1"/>
    </source>
</evidence>
<dbReference type="GO" id="GO:0016829">
    <property type="term" value="F:lyase activity"/>
    <property type="evidence" value="ECO:0007669"/>
    <property type="project" value="InterPro"/>
</dbReference>
<organism evidence="4 5">
    <name type="scientific">Roseibium marinum</name>
    <dbReference type="NCBI Taxonomy" id="281252"/>
    <lineage>
        <taxon>Bacteria</taxon>
        <taxon>Pseudomonadati</taxon>
        <taxon>Pseudomonadota</taxon>
        <taxon>Alphaproteobacteria</taxon>
        <taxon>Hyphomicrobiales</taxon>
        <taxon>Stappiaceae</taxon>
        <taxon>Roseibium</taxon>
    </lineage>
</organism>
<reference evidence="4 5" key="1">
    <citation type="submission" date="2018-01" db="EMBL/GenBank/DDBJ databases">
        <title>Genomic Encyclopedia of Archaeal and Bacterial Type Strains, Phase II (KMG-II): from individual species to whole genera.</title>
        <authorList>
            <person name="Goeker M."/>
        </authorList>
    </citation>
    <scope>NUCLEOTIDE SEQUENCE [LARGE SCALE GENOMIC DNA]</scope>
    <source>
        <strain evidence="4 5">DSM 17023</strain>
    </source>
</reference>
<protein>
    <submittedName>
        <fullName evidence="4">2-methylcitrate dehydratase PrpD</fullName>
    </submittedName>
</protein>
<dbReference type="InterPro" id="IPR045337">
    <property type="entry name" value="MmgE_PrpD_C"/>
</dbReference>
<evidence type="ECO:0000259" key="3">
    <source>
        <dbReference type="Pfam" id="PF19305"/>
    </source>
</evidence>
<evidence type="ECO:0000256" key="1">
    <source>
        <dbReference type="ARBA" id="ARBA00006174"/>
    </source>
</evidence>
<accession>A0A2S3UN34</accession>
<gene>
    <name evidence="4" type="ORF">CLV41_110126</name>
</gene>
<dbReference type="InterPro" id="IPR005656">
    <property type="entry name" value="MmgE_PrpD"/>
</dbReference>
<feature type="domain" description="MmgE/PrpD C-terminal" evidence="3">
    <location>
        <begin position="279"/>
        <end position="404"/>
    </location>
</feature>
<dbReference type="EMBL" id="PPCN01000010">
    <property type="protein sequence ID" value="POF29122.1"/>
    <property type="molecule type" value="Genomic_DNA"/>
</dbReference>
<keyword evidence="5" id="KW-1185">Reference proteome</keyword>
<evidence type="ECO:0000259" key="2">
    <source>
        <dbReference type="Pfam" id="PF03972"/>
    </source>
</evidence>
<dbReference type="Proteomes" id="UP000236959">
    <property type="component" value="Unassembled WGS sequence"/>
</dbReference>
<evidence type="ECO:0000313" key="5">
    <source>
        <dbReference type="Proteomes" id="UP000236959"/>
    </source>
</evidence>
<dbReference type="InterPro" id="IPR036148">
    <property type="entry name" value="MmgE/PrpD_sf"/>
</dbReference>
<dbReference type="Gene3D" id="3.30.1330.120">
    <property type="entry name" value="2-methylcitrate dehydratase PrpD"/>
    <property type="match status" value="1"/>
</dbReference>
<dbReference type="Pfam" id="PF19305">
    <property type="entry name" value="MmgE_PrpD_C"/>
    <property type="match status" value="1"/>
</dbReference>
<sequence>MSEMSAIKSDTGSSSTVLEEVVRQSLAFSVADVSDMLAAKARLCLVDFLSCALEAADLPWSRQAAGVAAPYGDSVIIGEAKVTTPDDAAFANAVRGHGLVREDMHTGSIAHLGVVIWPTLLALAETRSISGPEFLRAAILGYEAGGRLGRKVMTPEVARLFRPTGLIGPYAAALAGAAALGLDQETTCAALALAGNCSAGLNEWPHTGSDEMYFHPGFAVRNAIRSIRLAEAGARGSTSIVEGPAGMLAAYARMQLDSPVTMFPGGDAEILSVFNKQVPACNFAQSPCQAAVAALEKAGVSSDRITRVAIDTYDAALNYPGCAHMGPFRTPLQAKMSIAFGVGAALARGEIAEANYARLKEPEILRLVDATSFRIDEALNAAFPQKQGTRVTLTLDDGREVGHAMDNIAYADAALIRHRFEAAAGLRLGAEKTGVILREIDGMAALADTASIVRNCAADAGSSPGGEK</sequence>
<comment type="similarity">
    <text evidence="1">Belongs to the PrpD family.</text>
</comment>
<dbReference type="PANTHER" id="PTHR16943">
    <property type="entry name" value="2-METHYLCITRATE DEHYDRATASE-RELATED"/>
    <property type="match status" value="1"/>
</dbReference>
<feature type="domain" description="MmgE/PrpD N-terminal" evidence="2">
    <location>
        <begin position="29"/>
        <end position="253"/>
    </location>
</feature>
<dbReference type="InterPro" id="IPR042183">
    <property type="entry name" value="MmgE/PrpD_sf_1"/>
</dbReference>
<dbReference type="InterPro" id="IPR045336">
    <property type="entry name" value="MmgE_PrpD_N"/>
</dbReference>
<dbReference type="RefSeq" id="WP_103224278.1">
    <property type="nucleotide sequence ID" value="NZ_PPCN01000010.1"/>
</dbReference>
<dbReference type="OrthoDB" id="9795089at2"/>
<comment type="caution">
    <text evidence="4">The sequence shown here is derived from an EMBL/GenBank/DDBJ whole genome shotgun (WGS) entry which is preliminary data.</text>
</comment>
<dbReference type="Gene3D" id="1.10.4100.10">
    <property type="entry name" value="2-methylcitrate dehydratase PrpD"/>
    <property type="match status" value="1"/>
</dbReference>
<name>A0A2S3UN34_9HYPH</name>